<evidence type="ECO:0000256" key="2">
    <source>
        <dbReference type="ARBA" id="ARBA00022704"/>
    </source>
</evidence>
<protein>
    <recommendedName>
        <fullName evidence="4">Cystatin domain-containing protein</fullName>
    </recommendedName>
</protein>
<dbReference type="InterPro" id="IPR000010">
    <property type="entry name" value="Cystatin_dom"/>
</dbReference>
<organism evidence="5 6">
    <name type="scientific">Rhododendron griersonianum</name>
    <dbReference type="NCBI Taxonomy" id="479676"/>
    <lineage>
        <taxon>Eukaryota</taxon>
        <taxon>Viridiplantae</taxon>
        <taxon>Streptophyta</taxon>
        <taxon>Embryophyta</taxon>
        <taxon>Tracheophyta</taxon>
        <taxon>Spermatophyta</taxon>
        <taxon>Magnoliopsida</taxon>
        <taxon>eudicotyledons</taxon>
        <taxon>Gunneridae</taxon>
        <taxon>Pentapetalae</taxon>
        <taxon>asterids</taxon>
        <taxon>Ericales</taxon>
        <taxon>Ericaceae</taxon>
        <taxon>Ericoideae</taxon>
        <taxon>Rhodoreae</taxon>
        <taxon>Rhododendron</taxon>
    </lineage>
</organism>
<feature type="region of interest" description="Disordered" evidence="3">
    <location>
        <begin position="346"/>
        <end position="365"/>
    </location>
</feature>
<evidence type="ECO:0000256" key="3">
    <source>
        <dbReference type="SAM" id="MobiDB-lite"/>
    </source>
</evidence>
<keyword evidence="2" id="KW-0789">Thiol protease inhibitor</keyword>
<keyword evidence="6" id="KW-1185">Reference proteome</keyword>
<keyword evidence="1" id="KW-0646">Protease inhibitor</keyword>
<dbReference type="Pfam" id="PF00031">
    <property type="entry name" value="Cystatin"/>
    <property type="match status" value="2"/>
</dbReference>
<feature type="compositionally biased region" description="Basic and acidic residues" evidence="3">
    <location>
        <begin position="20"/>
        <end position="35"/>
    </location>
</feature>
<dbReference type="CDD" id="cd00042">
    <property type="entry name" value="CY"/>
    <property type="match status" value="2"/>
</dbReference>
<dbReference type="PANTHER" id="PTHR31260">
    <property type="entry name" value="CYSTATIN/MONELLIN SUPERFAMILY PROTEIN"/>
    <property type="match status" value="1"/>
</dbReference>
<dbReference type="NCBIfam" id="TIGR01638">
    <property type="entry name" value="Atha_cystat_rel"/>
    <property type="match status" value="1"/>
</dbReference>
<dbReference type="AlphaFoldDB" id="A0AAV6JSX6"/>
<dbReference type="InterPro" id="IPR006462">
    <property type="entry name" value="MS5"/>
</dbReference>
<sequence length="365" mass="41019">MATPISVTTPSPTQSSTAISERRRRDDDPIIHPERPGKPVCSIYKHHGRCNFELHVYSIIPKIYNQWLCLLIGMTPTGFHVGYVPLGSRLGGMICPVPLSQCGSGKNNLAKLAIKGYNEEYGTTYKFVKLIRVNSSAVGGVLNFITFQAKDGKPGSRPQNFQTRVYQCIEKTEVQFCRLEQKKSTLPEGSLLESLDFEYGKILGKHRSSRTSSSFSMVWFSLEVHVMRICRLQKQKAGSRDGEGFHVGYVPLGSRRGGIIYPVPLSQCSSIPKNLAKLAIKGYNEEHATTYKFVKLIRVNMKSVGGIVYYITFQAKDMKPGSRPQNFQTRVFESMRETEVHLCRLEQKKSMLPKGPGETSQQQDQ</sequence>
<dbReference type="SUPFAM" id="SSF54403">
    <property type="entry name" value="Cystatin/monellin"/>
    <property type="match status" value="2"/>
</dbReference>
<feature type="domain" description="Cystatin" evidence="4">
    <location>
        <begin position="273"/>
        <end position="344"/>
    </location>
</feature>
<feature type="compositionally biased region" description="Low complexity" evidence="3">
    <location>
        <begin position="1"/>
        <end position="19"/>
    </location>
</feature>
<dbReference type="Gene3D" id="3.10.450.10">
    <property type="match status" value="2"/>
</dbReference>
<evidence type="ECO:0000313" key="5">
    <source>
        <dbReference type="EMBL" id="KAG5543294.1"/>
    </source>
</evidence>
<dbReference type="GO" id="GO:0004869">
    <property type="term" value="F:cysteine-type endopeptidase inhibitor activity"/>
    <property type="evidence" value="ECO:0007669"/>
    <property type="project" value="UniProtKB-KW"/>
</dbReference>
<name>A0AAV6JSX6_9ERIC</name>
<evidence type="ECO:0000256" key="1">
    <source>
        <dbReference type="ARBA" id="ARBA00022690"/>
    </source>
</evidence>
<feature type="region of interest" description="Disordered" evidence="3">
    <location>
        <begin position="1"/>
        <end position="35"/>
    </location>
</feature>
<comment type="caution">
    <text evidence="5">The sequence shown here is derived from an EMBL/GenBank/DDBJ whole genome shotgun (WGS) entry which is preliminary data.</text>
</comment>
<dbReference type="EMBL" id="JACTNZ010000006">
    <property type="protein sequence ID" value="KAG5543294.1"/>
    <property type="molecule type" value="Genomic_DNA"/>
</dbReference>
<dbReference type="InterPro" id="IPR006525">
    <property type="entry name" value="Cystatin-related_pln"/>
</dbReference>
<dbReference type="Proteomes" id="UP000823749">
    <property type="component" value="Chromosome 6"/>
</dbReference>
<feature type="domain" description="Cystatin" evidence="4">
    <location>
        <begin position="108"/>
        <end position="181"/>
    </location>
</feature>
<reference evidence="5 6" key="1">
    <citation type="submission" date="2020-08" db="EMBL/GenBank/DDBJ databases">
        <title>Plant Genome Project.</title>
        <authorList>
            <person name="Zhang R.-G."/>
        </authorList>
    </citation>
    <scope>NUCLEOTIDE SEQUENCE [LARGE SCALE GENOMIC DNA]</scope>
    <source>
        <strain evidence="5">WSP0</strain>
        <tissue evidence="5">Leaf</tissue>
    </source>
</reference>
<evidence type="ECO:0000313" key="6">
    <source>
        <dbReference type="Proteomes" id="UP000823749"/>
    </source>
</evidence>
<gene>
    <name evidence="5" type="ORF">RHGRI_016134</name>
</gene>
<proteinExistence type="predicted"/>
<dbReference type="InterPro" id="IPR046350">
    <property type="entry name" value="Cystatin_sf"/>
</dbReference>
<evidence type="ECO:0000259" key="4">
    <source>
        <dbReference type="Pfam" id="PF00031"/>
    </source>
</evidence>
<dbReference type="PANTHER" id="PTHR31260:SF28">
    <property type="entry name" value="CYSTATIN DOMAIN PROTEIN"/>
    <property type="match status" value="1"/>
</dbReference>
<accession>A0AAV6JSX6</accession>